<feature type="region of interest" description="Disordered" evidence="1">
    <location>
        <begin position="1"/>
        <end position="152"/>
    </location>
</feature>
<evidence type="ECO:0000256" key="1">
    <source>
        <dbReference type="SAM" id="MobiDB-lite"/>
    </source>
</evidence>
<organism evidence="2 3">
    <name type="scientific">Fonsecaea monophora</name>
    <dbReference type="NCBI Taxonomy" id="254056"/>
    <lineage>
        <taxon>Eukaryota</taxon>
        <taxon>Fungi</taxon>
        <taxon>Dikarya</taxon>
        <taxon>Ascomycota</taxon>
        <taxon>Pezizomycotina</taxon>
        <taxon>Eurotiomycetes</taxon>
        <taxon>Chaetothyriomycetidae</taxon>
        <taxon>Chaetothyriales</taxon>
        <taxon>Herpotrichiellaceae</taxon>
        <taxon>Fonsecaea</taxon>
    </lineage>
</organism>
<keyword evidence="3" id="KW-1185">Reference proteome</keyword>
<accession>A0A177FH89</accession>
<reference evidence="2 3" key="1">
    <citation type="submission" date="2016-03" db="EMBL/GenBank/DDBJ databases">
        <title>Draft genome sequence of the Fonsecaea monophora CBS 269.37.</title>
        <authorList>
            <person name="Bombassaro A."/>
            <person name="Vinicius W.A."/>
            <person name="De Hoog S."/>
            <person name="Sun J."/>
            <person name="Souza E.M."/>
            <person name="Raittz R.T."/>
            <person name="Costa F."/>
            <person name="Leao A.C."/>
            <person name="Tadra-Sfeir M.Z."/>
            <person name="Baura V."/>
            <person name="Balsanelli E."/>
            <person name="Pedrosa F.O."/>
            <person name="Moreno L.F."/>
            <person name="Steffens M.B."/>
            <person name="Xi L."/>
            <person name="Bocca A.L."/>
            <person name="Felipe M.S."/>
            <person name="Teixeira M."/>
            <person name="Telles Filho F.Q."/>
            <person name="Azevedo C.M."/>
            <person name="Gomes R."/>
            <person name="Vicente V.A."/>
        </authorList>
    </citation>
    <scope>NUCLEOTIDE SEQUENCE [LARGE SCALE GENOMIC DNA]</scope>
    <source>
        <strain evidence="2 3">CBS 269.37</strain>
    </source>
</reference>
<name>A0A177FH89_9EURO</name>
<comment type="caution">
    <text evidence="2">The sequence shown here is derived from an EMBL/GenBank/DDBJ whole genome shotgun (WGS) entry which is preliminary data.</text>
</comment>
<feature type="compositionally biased region" description="Basic residues" evidence="1">
    <location>
        <begin position="1"/>
        <end position="10"/>
    </location>
</feature>
<evidence type="ECO:0000313" key="3">
    <source>
        <dbReference type="Proteomes" id="UP000077002"/>
    </source>
</evidence>
<dbReference type="OrthoDB" id="4220319at2759"/>
<feature type="compositionally biased region" description="Basic and acidic residues" evidence="1">
    <location>
        <begin position="42"/>
        <end position="62"/>
    </location>
</feature>
<dbReference type="RefSeq" id="XP_022515577.1">
    <property type="nucleotide sequence ID" value="XM_022652191.1"/>
</dbReference>
<gene>
    <name evidence="2" type="ORF">AYO21_02211</name>
</gene>
<sequence length="152" mass="16276">MPPRLPRRHLLSLARPFRPVTTTSSRIRPMSTTAPRVLAAHQDPDRHPHPQRDAQMDREKMNPEANEYSKSGTDDASAANEEAAFNPDITDPQEAKKKAGEGNQVNPLDASPANPEISRGTAEEEGGAKKKMSEGGGGRKGGGEAGKGEQST</sequence>
<dbReference type="GeneID" id="34597387"/>
<dbReference type="EMBL" id="LVKK01000009">
    <property type="protein sequence ID" value="OAG43625.1"/>
    <property type="molecule type" value="Genomic_DNA"/>
</dbReference>
<feature type="compositionally biased region" description="Polar residues" evidence="1">
    <location>
        <begin position="20"/>
        <end position="34"/>
    </location>
</feature>
<dbReference type="Proteomes" id="UP000077002">
    <property type="component" value="Unassembled WGS sequence"/>
</dbReference>
<dbReference type="PANTHER" id="PTHR42090:SF1">
    <property type="match status" value="1"/>
</dbReference>
<dbReference type="AlphaFoldDB" id="A0A177FH89"/>
<evidence type="ECO:0000313" key="2">
    <source>
        <dbReference type="EMBL" id="OAG43625.1"/>
    </source>
</evidence>
<feature type="compositionally biased region" description="Gly residues" evidence="1">
    <location>
        <begin position="134"/>
        <end position="145"/>
    </location>
</feature>
<proteinExistence type="predicted"/>
<dbReference type="PANTHER" id="PTHR42090">
    <property type="match status" value="1"/>
</dbReference>
<protein>
    <submittedName>
        <fullName evidence="2">Uncharacterized protein</fullName>
    </submittedName>
</protein>